<dbReference type="AlphaFoldDB" id="A0A0N5AS15"/>
<evidence type="ECO:0000313" key="2">
    <source>
        <dbReference type="WBParaSite" id="SMUV_0000756301-mRNA-1"/>
    </source>
</evidence>
<reference evidence="2" key="1">
    <citation type="submission" date="2017-02" db="UniProtKB">
        <authorList>
            <consortium name="WormBaseParasite"/>
        </authorList>
    </citation>
    <scope>IDENTIFICATION</scope>
</reference>
<protein>
    <submittedName>
        <fullName evidence="2">SH3 domain-containing protein</fullName>
    </submittedName>
</protein>
<keyword evidence="1" id="KW-1185">Reference proteome</keyword>
<name>A0A0N5AS15_9BILA</name>
<evidence type="ECO:0000313" key="1">
    <source>
        <dbReference type="Proteomes" id="UP000046393"/>
    </source>
</evidence>
<sequence>MEYNRPYRCYNQCFSRPELEIGSRLEVVVIGKNWDNYIIKSSQNGADYFGVIYLGRWVREPQPPYSSRVPDFQQRNIFGTYSNGVVPYSSTNKVARQKEMIESQQQRFGELSNGCEKQTINHVAPQGREKVNAFSKNRTNNGKMELVHIVTA</sequence>
<proteinExistence type="predicted"/>
<dbReference type="WBParaSite" id="SMUV_0000756301-mRNA-1">
    <property type="protein sequence ID" value="SMUV_0000756301-mRNA-1"/>
    <property type="gene ID" value="SMUV_0000756301"/>
</dbReference>
<accession>A0A0N5AS15</accession>
<dbReference type="Proteomes" id="UP000046393">
    <property type="component" value="Unplaced"/>
</dbReference>
<organism evidence="1 2">
    <name type="scientific">Syphacia muris</name>
    <dbReference type="NCBI Taxonomy" id="451379"/>
    <lineage>
        <taxon>Eukaryota</taxon>
        <taxon>Metazoa</taxon>
        <taxon>Ecdysozoa</taxon>
        <taxon>Nematoda</taxon>
        <taxon>Chromadorea</taxon>
        <taxon>Rhabditida</taxon>
        <taxon>Spirurina</taxon>
        <taxon>Oxyuridomorpha</taxon>
        <taxon>Oxyuroidea</taxon>
        <taxon>Oxyuridae</taxon>
        <taxon>Syphacia</taxon>
    </lineage>
</organism>